<feature type="domain" description="Reverse transcriptase/retrotransposon-derived protein RNase H-like" evidence="2">
    <location>
        <begin position="87"/>
        <end position="163"/>
    </location>
</feature>
<dbReference type="InterPro" id="IPR041577">
    <property type="entry name" value="RT_RNaseH_2"/>
</dbReference>
<dbReference type="InterPro" id="IPR005162">
    <property type="entry name" value="Retrotrans_gag_dom"/>
</dbReference>
<proteinExistence type="predicted"/>
<evidence type="ECO:0000259" key="1">
    <source>
        <dbReference type="Pfam" id="PF03732"/>
    </source>
</evidence>
<comment type="caution">
    <text evidence="3">The sequence shown here is derived from an EMBL/GenBank/DDBJ whole genome shotgun (WGS) entry which is preliminary data.</text>
</comment>
<dbReference type="Proteomes" id="UP001188597">
    <property type="component" value="Unassembled WGS sequence"/>
</dbReference>
<dbReference type="AlphaFoldDB" id="A0AA88VJN9"/>
<evidence type="ECO:0008006" key="5">
    <source>
        <dbReference type="Google" id="ProtNLM"/>
    </source>
</evidence>
<dbReference type="Pfam" id="PF17919">
    <property type="entry name" value="RT_RNaseH_2"/>
    <property type="match status" value="1"/>
</dbReference>
<accession>A0AA88VJN9</accession>
<dbReference type="PANTHER" id="PTHR34072:SF41">
    <property type="entry name" value="REVERSE TRANSCRIPTASE_RETROTRANSPOSON-DERIVED PROTEIN RNASE H-LIKE DOMAIN-CONTAINING PROTEIN"/>
    <property type="match status" value="1"/>
</dbReference>
<dbReference type="EMBL" id="JAVXUP010001703">
    <property type="protein sequence ID" value="KAK3008914.1"/>
    <property type="molecule type" value="Genomic_DNA"/>
</dbReference>
<protein>
    <recommendedName>
        <fullName evidence="5">Reverse transcriptase/retrotransposon-derived protein RNase H-like domain-containing protein</fullName>
    </recommendedName>
</protein>
<gene>
    <name evidence="3" type="ORF">RJ639_013344</name>
</gene>
<reference evidence="3" key="1">
    <citation type="submission" date="2022-12" db="EMBL/GenBank/DDBJ databases">
        <title>Draft genome assemblies for two species of Escallonia (Escalloniales).</title>
        <authorList>
            <person name="Chanderbali A."/>
            <person name="Dervinis C."/>
            <person name="Anghel I."/>
            <person name="Soltis D."/>
            <person name="Soltis P."/>
            <person name="Zapata F."/>
        </authorList>
    </citation>
    <scope>NUCLEOTIDE SEQUENCE</scope>
    <source>
        <strain evidence="3">UCBG64.0493</strain>
        <tissue evidence="3">Leaf</tissue>
    </source>
</reference>
<dbReference type="Pfam" id="PF03732">
    <property type="entry name" value="Retrotrans_gag"/>
    <property type="match status" value="1"/>
</dbReference>
<sequence>MERYFVGTSITDEKAKVRTDTLYLTDTATLWWRRKHNDIKKGLCTIDTWDVFKKEIKRQFYPENVTYEARKKLRELKHKNSISDYDVVTEEPILALPNHTKVFELQTDASDFAIGGVLMQERHPIAFESRKLNDTEWRYTVQDKEMIVVVHFLRTWRHYLLGSWSLIKTDNIATFNLKGS</sequence>
<dbReference type="PANTHER" id="PTHR34072">
    <property type="entry name" value="ENZYMATIC POLYPROTEIN-RELATED"/>
    <property type="match status" value="1"/>
</dbReference>
<dbReference type="InterPro" id="IPR043502">
    <property type="entry name" value="DNA/RNA_pol_sf"/>
</dbReference>
<evidence type="ECO:0000313" key="3">
    <source>
        <dbReference type="EMBL" id="KAK3008914.1"/>
    </source>
</evidence>
<evidence type="ECO:0000313" key="4">
    <source>
        <dbReference type="Proteomes" id="UP001188597"/>
    </source>
</evidence>
<organism evidence="3 4">
    <name type="scientific">Escallonia herrerae</name>
    <dbReference type="NCBI Taxonomy" id="1293975"/>
    <lineage>
        <taxon>Eukaryota</taxon>
        <taxon>Viridiplantae</taxon>
        <taxon>Streptophyta</taxon>
        <taxon>Embryophyta</taxon>
        <taxon>Tracheophyta</taxon>
        <taxon>Spermatophyta</taxon>
        <taxon>Magnoliopsida</taxon>
        <taxon>eudicotyledons</taxon>
        <taxon>Gunneridae</taxon>
        <taxon>Pentapetalae</taxon>
        <taxon>asterids</taxon>
        <taxon>campanulids</taxon>
        <taxon>Escalloniales</taxon>
        <taxon>Escalloniaceae</taxon>
        <taxon>Escallonia</taxon>
    </lineage>
</organism>
<feature type="domain" description="Retrotransposon gag" evidence="1">
    <location>
        <begin position="22"/>
        <end position="86"/>
    </location>
</feature>
<name>A0AA88VJN9_9ASTE</name>
<keyword evidence="4" id="KW-1185">Reference proteome</keyword>
<dbReference type="SUPFAM" id="SSF56672">
    <property type="entry name" value="DNA/RNA polymerases"/>
    <property type="match status" value="1"/>
</dbReference>
<evidence type="ECO:0000259" key="2">
    <source>
        <dbReference type="Pfam" id="PF17919"/>
    </source>
</evidence>